<sequence length="148" mass="15873">MTTISLAAPGSGAEARWADVRVEHETGDRFAIAVRDHLLTTDQPRDAGGEDTAPTPTELFVAGLASCVAFYARRYLARHHLDPTGLAVDATYDLGSKPARVTGIRLTLTLPRDFPEERRDALLAVAGHCTVHNSITTPPEISLDLAGD</sequence>
<dbReference type="PANTHER" id="PTHR39624:SF2">
    <property type="entry name" value="OSMC-LIKE PROTEIN"/>
    <property type="match status" value="1"/>
</dbReference>
<dbReference type="InterPro" id="IPR003718">
    <property type="entry name" value="OsmC/Ohr_fam"/>
</dbReference>
<dbReference type="Proteomes" id="UP000295198">
    <property type="component" value="Unassembled WGS sequence"/>
</dbReference>
<proteinExistence type="predicted"/>
<name>A0A4Q4ZK15_9ACTN</name>
<dbReference type="SUPFAM" id="SSF82784">
    <property type="entry name" value="OsmC-like"/>
    <property type="match status" value="1"/>
</dbReference>
<dbReference type="Gene3D" id="3.30.300.20">
    <property type="match status" value="1"/>
</dbReference>
<reference evidence="1 2" key="1">
    <citation type="submission" date="2019-01" db="EMBL/GenBank/DDBJ databases">
        <title>Nocardioides guangzhouensis sp. nov., an actinobacterium isolated from soil.</title>
        <authorList>
            <person name="Fu Y."/>
            <person name="Cai Y."/>
            <person name="Lin Z."/>
            <person name="Chen P."/>
        </authorList>
    </citation>
    <scope>NUCLEOTIDE SEQUENCE [LARGE SCALE GENOMIC DNA]</scope>
    <source>
        <strain evidence="1 2">130</strain>
    </source>
</reference>
<organism evidence="1 2">
    <name type="scientific">Nocardioides guangzhouensis</name>
    <dbReference type="NCBI Taxonomy" id="2497878"/>
    <lineage>
        <taxon>Bacteria</taxon>
        <taxon>Bacillati</taxon>
        <taxon>Actinomycetota</taxon>
        <taxon>Actinomycetes</taxon>
        <taxon>Propionibacteriales</taxon>
        <taxon>Nocardioidaceae</taxon>
        <taxon>Nocardioides</taxon>
    </lineage>
</organism>
<dbReference type="InterPro" id="IPR015946">
    <property type="entry name" value="KH_dom-like_a/b"/>
</dbReference>
<gene>
    <name evidence="1" type="ORF">EKO23_05205</name>
</gene>
<dbReference type="InterPro" id="IPR036102">
    <property type="entry name" value="OsmC/Ohrsf"/>
</dbReference>
<evidence type="ECO:0000313" key="1">
    <source>
        <dbReference type="EMBL" id="RYP87784.1"/>
    </source>
</evidence>
<dbReference type="PANTHER" id="PTHR39624">
    <property type="entry name" value="PROTEIN INVOLVED IN RIMO-MEDIATED BETA-METHYLTHIOLATION OF RIBOSOMAL PROTEIN S12 YCAO"/>
    <property type="match status" value="1"/>
</dbReference>
<protein>
    <submittedName>
        <fullName evidence="1">OsmC family peroxiredoxin</fullName>
    </submittedName>
</protein>
<comment type="caution">
    <text evidence="1">The sequence shown here is derived from an EMBL/GenBank/DDBJ whole genome shotgun (WGS) entry which is preliminary data.</text>
</comment>
<accession>A0A4Q4ZK15</accession>
<dbReference type="EMBL" id="SDKM01000005">
    <property type="protein sequence ID" value="RYP87784.1"/>
    <property type="molecule type" value="Genomic_DNA"/>
</dbReference>
<dbReference type="RefSeq" id="WP_134714778.1">
    <property type="nucleotide sequence ID" value="NZ_SDKM01000005.1"/>
</dbReference>
<keyword evidence="2" id="KW-1185">Reference proteome</keyword>
<evidence type="ECO:0000313" key="2">
    <source>
        <dbReference type="Proteomes" id="UP000295198"/>
    </source>
</evidence>
<dbReference type="Pfam" id="PF02566">
    <property type="entry name" value="OsmC"/>
    <property type="match status" value="1"/>
</dbReference>
<dbReference type="OrthoDB" id="9811389at2"/>
<dbReference type="AlphaFoldDB" id="A0A4Q4ZK15"/>